<evidence type="ECO:0000313" key="1">
    <source>
        <dbReference type="EMBL" id="KAK2563019.1"/>
    </source>
</evidence>
<comment type="caution">
    <text evidence="1">The sequence shown here is derived from an EMBL/GenBank/DDBJ whole genome shotgun (WGS) entry which is preliminary data.</text>
</comment>
<organism evidence="1 2">
    <name type="scientific">Acropora cervicornis</name>
    <name type="common">Staghorn coral</name>
    <dbReference type="NCBI Taxonomy" id="6130"/>
    <lineage>
        <taxon>Eukaryota</taxon>
        <taxon>Metazoa</taxon>
        <taxon>Cnidaria</taxon>
        <taxon>Anthozoa</taxon>
        <taxon>Hexacorallia</taxon>
        <taxon>Scleractinia</taxon>
        <taxon>Astrocoeniina</taxon>
        <taxon>Acroporidae</taxon>
        <taxon>Acropora</taxon>
    </lineage>
</organism>
<accession>A0AAD9QKS6</accession>
<dbReference type="Proteomes" id="UP001249851">
    <property type="component" value="Unassembled WGS sequence"/>
</dbReference>
<dbReference type="EMBL" id="JARQWQ010000027">
    <property type="protein sequence ID" value="KAK2563019.1"/>
    <property type="molecule type" value="Genomic_DNA"/>
</dbReference>
<evidence type="ECO:0000313" key="2">
    <source>
        <dbReference type="Proteomes" id="UP001249851"/>
    </source>
</evidence>
<dbReference type="AlphaFoldDB" id="A0AAD9QKS6"/>
<reference evidence="1" key="1">
    <citation type="journal article" date="2023" name="G3 (Bethesda)">
        <title>Whole genome assembly and annotation of the endangered Caribbean coral Acropora cervicornis.</title>
        <authorList>
            <person name="Selwyn J.D."/>
            <person name="Vollmer S.V."/>
        </authorList>
    </citation>
    <scope>NUCLEOTIDE SEQUENCE</scope>
    <source>
        <strain evidence="1">K2</strain>
    </source>
</reference>
<name>A0AAD9QKS6_ACRCE</name>
<protein>
    <submittedName>
        <fullName evidence="1">Uncharacterized protein</fullName>
    </submittedName>
</protein>
<reference evidence="1" key="2">
    <citation type="journal article" date="2023" name="Science">
        <title>Genomic signatures of disease resistance in endangered staghorn corals.</title>
        <authorList>
            <person name="Vollmer S.V."/>
            <person name="Selwyn J.D."/>
            <person name="Despard B.A."/>
            <person name="Roesel C.L."/>
        </authorList>
    </citation>
    <scope>NUCLEOTIDE SEQUENCE</scope>
    <source>
        <strain evidence="1">K2</strain>
    </source>
</reference>
<gene>
    <name evidence="1" type="ORF">P5673_014025</name>
</gene>
<proteinExistence type="predicted"/>
<keyword evidence="2" id="KW-1185">Reference proteome</keyword>
<sequence>MRGTYSTYNIDRPRIRPISTGNATSCDGDHAIFTCLPTHPNFSNPMQALQVTVIHFLKLKR</sequence>